<gene>
    <name evidence="2" type="ORF">AVDCRST_MAG15-121</name>
</gene>
<reference evidence="2" key="1">
    <citation type="submission" date="2020-02" db="EMBL/GenBank/DDBJ databases">
        <authorList>
            <person name="Meier V. D."/>
        </authorList>
    </citation>
    <scope>NUCLEOTIDE SEQUENCE</scope>
    <source>
        <strain evidence="2">AVDCRST_MAG15</strain>
    </source>
</reference>
<evidence type="ECO:0000256" key="1">
    <source>
        <dbReference type="SAM" id="MobiDB-lite"/>
    </source>
</evidence>
<dbReference type="EMBL" id="CADCUU010000002">
    <property type="protein sequence ID" value="CAA9382672.1"/>
    <property type="molecule type" value="Genomic_DNA"/>
</dbReference>
<sequence length="135" mass="14620">MARKKIIPKRIGNVKVPKNLRKLGDRVLSDPRAREVAGSALLALGTALVARKGSVFRDIFDRPNEGARTAKAAGGEAAQKAGEAVSGVADAVGQVVGEVFDTIRRDFARKVRPVRPRHAQDEEPEDKTDGDDRMH</sequence>
<evidence type="ECO:0000313" key="2">
    <source>
        <dbReference type="EMBL" id="CAA9382672.1"/>
    </source>
</evidence>
<proteinExistence type="predicted"/>
<dbReference type="AlphaFoldDB" id="A0A6J4NEF2"/>
<accession>A0A6J4NEF2</accession>
<feature type="region of interest" description="Disordered" evidence="1">
    <location>
        <begin position="110"/>
        <end position="135"/>
    </location>
</feature>
<protein>
    <submittedName>
        <fullName evidence="2">Uncharacterized protein</fullName>
    </submittedName>
</protein>
<name>A0A6J4NEF2_9RHOB</name>
<organism evidence="2">
    <name type="scientific">uncultured Rubellimicrobium sp</name>
    <dbReference type="NCBI Taxonomy" id="543078"/>
    <lineage>
        <taxon>Bacteria</taxon>
        <taxon>Pseudomonadati</taxon>
        <taxon>Pseudomonadota</taxon>
        <taxon>Alphaproteobacteria</taxon>
        <taxon>Rhodobacterales</taxon>
        <taxon>Roseobacteraceae</taxon>
        <taxon>Rubellimicrobium</taxon>
        <taxon>environmental samples</taxon>
    </lineage>
</organism>